<keyword evidence="2" id="KW-0564">Palmitate</keyword>
<dbReference type="SUPFAM" id="SSF56954">
    <property type="entry name" value="Outer membrane efflux proteins (OEP)"/>
    <property type="match status" value="1"/>
</dbReference>
<dbReference type="PROSITE" id="PS51257">
    <property type="entry name" value="PROKAR_LIPOPROTEIN"/>
    <property type="match status" value="1"/>
</dbReference>
<feature type="signal peptide" evidence="2">
    <location>
        <begin position="1"/>
        <end position="24"/>
    </location>
</feature>
<dbReference type="InterPro" id="IPR010131">
    <property type="entry name" value="MdtP/NodT-like"/>
</dbReference>
<dbReference type="Gene3D" id="1.20.1600.10">
    <property type="entry name" value="Outer membrane efflux proteins (OEP)"/>
    <property type="match status" value="1"/>
</dbReference>
<dbReference type="Pfam" id="PF02321">
    <property type="entry name" value="OEP"/>
    <property type="match status" value="2"/>
</dbReference>
<keyword evidence="2 3" id="KW-0449">Lipoprotein</keyword>
<dbReference type="GO" id="GO:0005886">
    <property type="term" value="C:plasma membrane"/>
    <property type="evidence" value="ECO:0007669"/>
    <property type="project" value="UniProtKB-SubCell"/>
</dbReference>
<dbReference type="RefSeq" id="WP_167298764.1">
    <property type="nucleotide sequence ID" value="NZ_JAASQV010000001.1"/>
</dbReference>
<name>A0A7X5ZUT3_9SPHN</name>
<dbReference type="Proteomes" id="UP000564677">
    <property type="component" value="Unassembled WGS sequence"/>
</dbReference>
<proteinExistence type="inferred from homology"/>
<reference evidence="3 4" key="1">
    <citation type="submission" date="2020-03" db="EMBL/GenBank/DDBJ databases">
        <title>Genomic Encyclopedia of Type Strains, Phase IV (KMG-IV): sequencing the most valuable type-strain genomes for metagenomic binning, comparative biology and taxonomic classification.</title>
        <authorList>
            <person name="Goeker M."/>
        </authorList>
    </citation>
    <scope>NUCLEOTIDE SEQUENCE [LARGE SCALE GENOMIC DNA]</scope>
    <source>
        <strain evidence="3 4">DSM 4733</strain>
    </source>
</reference>
<evidence type="ECO:0000256" key="1">
    <source>
        <dbReference type="ARBA" id="ARBA00007613"/>
    </source>
</evidence>
<sequence length="476" mass="49445">MTRTRPLLAMPALAAALLSGCNLAPPYARPGIATVPASFKEAPGWRPATPSDAMAKGEWWTMFGDPVLDDLERRVIVSNQNLAAAKATYDAARALVREQRAAALPTVSLQTNANDSGGLAANSSIKPAGSIQLGLQASWEPDLWGKIGNTVSQARAQAQASAADLANATLSAQAELALDYVQLRGIEAQKAALDATVVDYERALTITTNLYNAGVSARADVLQAETALRNARGDAADLVRQRALLEHAIAVLVGENPSSFSIAPAATWNRAVPEVPAILPAELLERRPDIASAERGVAAANANIGVQRAAFFPTIGLTGQIGQQSSALGALFGVASSAWSLGLTGALTLLDFGARTAKVDQARAQYAQTVASYRQAVLTAFQQVEDQLAAVRVLDTVATERAAAATAANAAERIARNQYGAGTVAYSSVIVAQNTALAARNTDILAVVNRQVAAVSLVQAIGGGWHAPDPGVPLPR</sequence>
<keyword evidence="2" id="KW-0732">Signal</keyword>
<protein>
    <submittedName>
        <fullName evidence="3">NodT family efflux transporter outer membrane factor (OMF) lipoprotein</fullName>
    </submittedName>
</protein>
<accession>A0A7X5ZUT3</accession>
<keyword evidence="2" id="KW-0472">Membrane</keyword>
<dbReference type="PANTHER" id="PTHR30203">
    <property type="entry name" value="OUTER MEMBRANE CATION EFFLUX PROTEIN"/>
    <property type="match status" value="1"/>
</dbReference>
<gene>
    <name evidence="3" type="ORF">FHR20_001337</name>
</gene>
<comment type="similarity">
    <text evidence="1 2">Belongs to the outer membrane factor (OMF) (TC 1.B.17) family.</text>
</comment>
<comment type="subcellular location">
    <subcellularLocation>
        <location evidence="2">Cell membrane</location>
        <topology evidence="2">Lipid-anchor</topology>
    </subcellularLocation>
</comment>
<evidence type="ECO:0000313" key="4">
    <source>
        <dbReference type="Proteomes" id="UP000564677"/>
    </source>
</evidence>
<dbReference type="Gene3D" id="2.20.200.10">
    <property type="entry name" value="Outer membrane efflux proteins (OEP)"/>
    <property type="match status" value="1"/>
</dbReference>
<keyword evidence="4" id="KW-1185">Reference proteome</keyword>
<keyword evidence="2" id="KW-0812">Transmembrane</keyword>
<comment type="caution">
    <text evidence="3">The sequence shown here is derived from an EMBL/GenBank/DDBJ whole genome shotgun (WGS) entry which is preliminary data.</text>
</comment>
<feature type="chain" id="PRO_5031594749" evidence="2">
    <location>
        <begin position="25"/>
        <end position="476"/>
    </location>
</feature>
<keyword evidence="2" id="KW-1134">Transmembrane beta strand</keyword>
<dbReference type="PANTHER" id="PTHR30203:SF33">
    <property type="entry name" value="BLR4455 PROTEIN"/>
    <property type="match status" value="1"/>
</dbReference>
<dbReference type="NCBIfam" id="TIGR01845">
    <property type="entry name" value="outer_NodT"/>
    <property type="match status" value="1"/>
</dbReference>
<evidence type="ECO:0000313" key="3">
    <source>
        <dbReference type="EMBL" id="NIJ64406.1"/>
    </source>
</evidence>
<organism evidence="3 4">
    <name type="scientific">Sphingomonas leidyi</name>
    <dbReference type="NCBI Taxonomy" id="68569"/>
    <lineage>
        <taxon>Bacteria</taxon>
        <taxon>Pseudomonadati</taxon>
        <taxon>Pseudomonadota</taxon>
        <taxon>Alphaproteobacteria</taxon>
        <taxon>Sphingomonadales</taxon>
        <taxon>Sphingomonadaceae</taxon>
        <taxon>Sphingomonas</taxon>
    </lineage>
</organism>
<dbReference type="AlphaFoldDB" id="A0A7X5ZUT3"/>
<evidence type="ECO:0000256" key="2">
    <source>
        <dbReference type="RuleBase" id="RU362097"/>
    </source>
</evidence>
<dbReference type="EMBL" id="JAASQV010000001">
    <property type="protein sequence ID" value="NIJ64406.1"/>
    <property type="molecule type" value="Genomic_DNA"/>
</dbReference>
<dbReference type="InterPro" id="IPR003423">
    <property type="entry name" value="OMP_efflux"/>
</dbReference>
<dbReference type="GO" id="GO:0015562">
    <property type="term" value="F:efflux transmembrane transporter activity"/>
    <property type="evidence" value="ECO:0007669"/>
    <property type="project" value="InterPro"/>
</dbReference>